<proteinExistence type="predicted"/>
<reference evidence="1" key="2">
    <citation type="journal article" date="2015" name="Data Brief">
        <title>Shoot transcriptome of the giant reed, Arundo donax.</title>
        <authorList>
            <person name="Barrero R.A."/>
            <person name="Guerrero F.D."/>
            <person name="Moolhuijzen P."/>
            <person name="Goolsby J.A."/>
            <person name="Tidwell J."/>
            <person name="Bellgard S.E."/>
            <person name="Bellgard M.I."/>
        </authorList>
    </citation>
    <scope>NUCLEOTIDE SEQUENCE</scope>
    <source>
        <tissue evidence="1">Shoot tissue taken approximately 20 cm above the soil surface</tissue>
    </source>
</reference>
<evidence type="ECO:0000313" key="1">
    <source>
        <dbReference type="EMBL" id="JAD76590.1"/>
    </source>
</evidence>
<name>A0A0A9CTA2_ARUDO</name>
<sequence>MRLVTCGLLQRKLVHCSSSTIKHLHLHLLFRMVLKLAKQFRMSTFMSSQGRMAILRKMMKYMTRLMSKRKN</sequence>
<organism evidence="1">
    <name type="scientific">Arundo donax</name>
    <name type="common">Giant reed</name>
    <name type="synonym">Donax arundinaceus</name>
    <dbReference type="NCBI Taxonomy" id="35708"/>
    <lineage>
        <taxon>Eukaryota</taxon>
        <taxon>Viridiplantae</taxon>
        <taxon>Streptophyta</taxon>
        <taxon>Embryophyta</taxon>
        <taxon>Tracheophyta</taxon>
        <taxon>Spermatophyta</taxon>
        <taxon>Magnoliopsida</taxon>
        <taxon>Liliopsida</taxon>
        <taxon>Poales</taxon>
        <taxon>Poaceae</taxon>
        <taxon>PACMAD clade</taxon>
        <taxon>Arundinoideae</taxon>
        <taxon>Arundineae</taxon>
        <taxon>Arundo</taxon>
    </lineage>
</organism>
<accession>A0A0A9CTA2</accession>
<dbReference type="EMBL" id="GBRH01221305">
    <property type="protein sequence ID" value="JAD76590.1"/>
    <property type="molecule type" value="Transcribed_RNA"/>
</dbReference>
<reference evidence="1" key="1">
    <citation type="submission" date="2014-09" db="EMBL/GenBank/DDBJ databases">
        <authorList>
            <person name="Magalhaes I.L.F."/>
            <person name="Oliveira U."/>
            <person name="Santos F.R."/>
            <person name="Vidigal T.H.D.A."/>
            <person name="Brescovit A.D."/>
            <person name="Santos A.J."/>
        </authorList>
    </citation>
    <scope>NUCLEOTIDE SEQUENCE</scope>
    <source>
        <tissue evidence="1">Shoot tissue taken approximately 20 cm above the soil surface</tissue>
    </source>
</reference>
<dbReference type="AlphaFoldDB" id="A0A0A9CTA2"/>
<protein>
    <submittedName>
        <fullName evidence="1">Uncharacterized protein</fullName>
    </submittedName>
</protein>